<reference evidence="3" key="1">
    <citation type="submission" date="2007-08" db="EMBL/GenBank/DDBJ databases">
        <title>Annotation of Burkholderia pseudomallei 1710a.</title>
        <authorList>
            <person name="Harkins D.M."/>
            <person name="DeShazer D."/>
            <person name="Woods D.E."/>
            <person name="Brinkac L.M."/>
            <person name="Brown K.A."/>
            <person name="Hung G.C."/>
            <person name="Tuanyok A."/>
            <person name="Zhang B."/>
            <person name="Nierman W.C."/>
        </authorList>
    </citation>
    <scope>NUCLEOTIDE SEQUENCE [LARGE SCALE GENOMIC DNA]</scope>
    <source>
        <strain evidence="3">1710a</strain>
    </source>
</reference>
<reference evidence="2 3" key="2">
    <citation type="submission" date="2009-05" db="EMBL/GenBank/DDBJ databases">
        <authorList>
            <person name="Harkins D.M."/>
            <person name="DeShazer D."/>
            <person name="Woods D.E."/>
            <person name="Brinkac L.M."/>
            <person name="Brown K.A."/>
            <person name="Hung G.C."/>
            <person name="Tuanyok A."/>
            <person name="Zhang B."/>
            <person name="Nierman W.C."/>
        </authorList>
    </citation>
    <scope>NUCLEOTIDE SEQUENCE [LARGE SCALE GENOMIC DNA]</scope>
    <source>
        <strain evidence="2 3">1710a</strain>
    </source>
</reference>
<evidence type="ECO:0000313" key="3">
    <source>
        <dbReference type="Proteomes" id="UP000001812"/>
    </source>
</evidence>
<sequence length="343" mass="39062">MRTAALARTRACSRRVRARRTEQRSEWTANMLLGRTASGLYWMYRYIERAENTARIVDAGLRMALTRTSDAPAEWSSVLVSSGADDGYRQKYETYAADTVADYLLRDRDNPSSVLSCIECARSNARMVRTALTREAWESVNGAWLAIRRALAQPIRASALPAILDEIKRETALILGSFYSTMLRNEIFDFAQIGAFVERADNTARILDVKYHLLLPSVSHVGTILDNYQWESILRCVAAHRSYRWVYDVQYKPMNIADYLILNGRMPRSLRYCYGRVVSSLEHLAKDYGVTHGCHETAAKIKQSLEDNTVERVFKSGLHEFLTDFIAKNNSLGLEIAQAYNFD</sequence>
<organism evidence="2 3">
    <name type="scientific">Burkholderia pseudomallei 1710a</name>
    <dbReference type="NCBI Taxonomy" id="320371"/>
    <lineage>
        <taxon>Bacteria</taxon>
        <taxon>Pseudomonadati</taxon>
        <taxon>Pseudomonadota</taxon>
        <taxon>Betaproteobacteria</taxon>
        <taxon>Burkholderiales</taxon>
        <taxon>Burkholderiaceae</taxon>
        <taxon>Burkholderia</taxon>
        <taxon>pseudomallei group</taxon>
    </lineage>
</organism>
<dbReference type="Proteomes" id="UP000001812">
    <property type="component" value="Chromosome II"/>
</dbReference>
<dbReference type="EMBL" id="CM000833">
    <property type="protein sequence ID" value="EET05800.1"/>
    <property type="molecule type" value="Genomic_DNA"/>
</dbReference>
<dbReference type="AlphaFoldDB" id="A0A0E1VXV3"/>
<dbReference type="InterPro" id="IPR051680">
    <property type="entry name" value="ATP-dep_Glu-Cys_Ligase-2"/>
</dbReference>
<dbReference type="HOGENOM" id="CLU_071567_1_0_4"/>
<gene>
    <name evidence="2" type="ORF">BURPS1710A_A3177</name>
</gene>
<proteinExistence type="predicted"/>
<protein>
    <recommendedName>
        <fullName evidence="1">DUF403 domain-containing protein</fullName>
    </recommendedName>
</protein>
<evidence type="ECO:0000259" key="1">
    <source>
        <dbReference type="Pfam" id="PF04168"/>
    </source>
</evidence>
<dbReference type="PANTHER" id="PTHR34595:SF7">
    <property type="entry name" value="SLL1039 PROTEIN"/>
    <property type="match status" value="1"/>
</dbReference>
<name>A0A0E1VXV3_BURPE</name>
<dbReference type="PANTHER" id="PTHR34595">
    <property type="entry name" value="BLR5612 PROTEIN"/>
    <property type="match status" value="1"/>
</dbReference>
<accession>A0A0E1VXV3</accession>
<evidence type="ECO:0000313" key="2">
    <source>
        <dbReference type="EMBL" id="EET05800.1"/>
    </source>
</evidence>
<dbReference type="Pfam" id="PF04168">
    <property type="entry name" value="Alpha-E"/>
    <property type="match status" value="1"/>
</dbReference>
<feature type="domain" description="DUF403" evidence="1">
    <location>
        <begin position="32"/>
        <end position="340"/>
    </location>
</feature>
<dbReference type="InterPro" id="IPR007296">
    <property type="entry name" value="DUF403"/>
</dbReference>